<keyword evidence="1" id="KW-0732">Signal</keyword>
<dbReference type="InterPro" id="IPR025711">
    <property type="entry name" value="PepSY"/>
</dbReference>
<evidence type="ECO:0000313" key="4">
    <source>
        <dbReference type="Proteomes" id="UP000199569"/>
    </source>
</evidence>
<dbReference type="RefSeq" id="WP_091136671.1">
    <property type="nucleotide sequence ID" value="NZ_FMVJ01000009.1"/>
</dbReference>
<gene>
    <name evidence="3" type="ORF">SAMN02927923_03181</name>
</gene>
<feature type="chain" id="PRO_5011505943" evidence="1">
    <location>
        <begin position="22"/>
        <end position="92"/>
    </location>
</feature>
<dbReference type="AlphaFoldDB" id="A0A1G5KCY9"/>
<dbReference type="Proteomes" id="UP000199569">
    <property type="component" value="Unassembled WGS sequence"/>
</dbReference>
<dbReference type="Pfam" id="PF13670">
    <property type="entry name" value="PepSY_2"/>
    <property type="match status" value="1"/>
</dbReference>
<dbReference type="OrthoDB" id="7775491at2"/>
<name>A0A1G5KCY9_9HYPH</name>
<proteinExistence type="predicted"/>
<sequence length="92" mass="9755">MRTIIMASTLLAAGLAVPALADGSGSRCTPGPDGRIVAASEVSKRLEDLGYRVDRIKAEHGCYEVRAVNDSGFPINAVYAWATGELVQARLH</sequence>
<keyword evidence="4" id="KW-1185">Reference proteome</keyword>
<dbReference type="EMBL" id="FMVJ01000009">
    <property type="protein sequence ID" value="SCY97839.1"/>
    <property type="molecule type" value="Genomic_DNA"/>
</dbReference>
<reference evidence="3 4" key="1">
    <citation type="submission" date="2016-10" db="EMBL/GenBank/DDBJ databases">
        <authorList>
            <person name="de Groot N.N."/>
        </authorList>
    </citation>
    <scope>NUCLEOTIDE SEQUENCE [LARGE SCALE GENOMIC DNA]</scope>
    <source>
        <strain evidence="3 4">CGMCC 1.7666</strain>
    </source>
</reference>
<feature type="signal peptide" evidence="1">
    <location>
        <begin position="1"/>
        <end position="21"/>
    </location>
</feature>
<accession>A0A1G5KCY9</accession>
<dbReference type="STRING" id="549386.SAMN02927923_03181"/>
<evidence type="ECO:0000313" key="3">
    <source>
        <dbReference type="EMBL" id="SCY97839.1"/>
    </source>
</evidence>
<feature type="domain" description="PepSY" evidence="2">
    <location>
        <begin position="6"/>
        <end position="88"/>
    </location>
</feature>
<organism evidence="3 4">
    <name type="scientific">Microvirga guangxiensis</name>
    <dbReference type="NCBI Taxonomy" id="549386"/>
    <lineage>
        <taxon>Bacteria</taxon>
        <taxon>Pseudomonadati</taxon>
        <taxon>Pseudomonadota</taxon>
        <taxon>Alphaproteobacteria</taxon>
        <taxon>Hyphomicrobiales</taxon>
        <taxon>Methylobacteriaceae</taxon>
        <taxon>Microvirga</taxon>
    </lineage>
</organism>
<protein>
    <submittedName>
        <fullName evidence="3">Peptidase propeptide and YPEB domain-containing protein</fullName>
    </submittedName>
</protein>
<evidence type="ECO:0000259" key="2">
    <source>
        <dbReference type="Pfam" id="PF13670"/>
    </source>
</evidence>
<evidence type="ECO:0000256" key="1">
    <source>
        <dbReference type="SAM" id="SignalP"/>
    </source>
</evidence>